<evidence type="ECO:0000313" key="3">
    <source>
        <dbReference type="Proteomes" id="UP000176996"/>
    </source>
</evidence>
<dbReference type="EMBL" id="MFKK01000031">
    <property type="protein sequence ID" value="OGG40201.1"/>
    <property type="molecule type" value="Genomic_DNA"/>
</dbReference>
<dbReference type="Gene3D" id="2.170.270.10">
    <property type="entry name" value="SET domain"/>
    <property type="match status" value="1"/>
</dbReference>
<dbReference type="Proteomes" id="UP000176996">
    <property type="component" value="Unassembled WGS sequence"/>
</dbReference>
<protein>
    <recommendedName>
        <fullName evidence="1">SET domain-containing protein</fullName>
    </recommendedName>
</protein>
<feature type="domain" description="SET" evidence="1">
    <location>
        <begin position="59"/>
        <end position="160"/>
    </location>
</feature>
<dbReference type="Pfam" id="PF00856">
    <property type="entry name" value="SET"/>
    <property type="match status" value="1"/>
</dbReference>
<dbReference type="Pfam" id="PF04229">
    <property type="entry name" value="GrpB"/>
    <property type="match status" value="1"/>
</dbReference>
<reference evidence="2 3" key="1">
    <citation type="journal article" date="2016" name="Nat. Commun.">
        <title>Thousands of microbial genomes shed light on interconnected biogeochemical processes in an aquifer system.</title>
        <authorList>
            <person name="Anantharaman K."/>
            <person name="Brown C.T."/>
            <person name="Hug L.A."/>
            <person name="Sharon I."/>
            <person name="Castelle C.J."/>
            <person name="Probst A.J."/>
            <person name="Thomas B.C."/>
            <person name="Singh A."/>
            <person name="Wilkins M.J."/>
            <person name="Karaoz U."/>
            <person name="Brodie E.L."/>
            <person name="Williams K.H."/>
            <person name="Hubbard S.S."/>
            <person name="Banfield J.F."/>
        </authorList>
    </citation>
    <scope>NUCLEOTIDE SEQUENCE [LARGE SCALE GENOMIC DNA]</scope>
</reference>
<organism evidence="2 3">
    <name type="scientific">Candidatus Jorgensenbacteria bacterium RIFCSPLOWO2_01_FULL_45_25b</name>
    <dbReference type="NCBI Taxonomy" id="1798471"/>
    <lineage>
        <taxon>Bacteria</taxon>
        <taxon>Candidatus Joergenseniibacteriota</taxon>
    </lineage>
</organism>
<gene>
    <name evidence="2" type="ORF">A3A21_03340</name>
</gene>
<proteinExistence type="predicted"/>
<accession>A0A1F6BTD9</accession>
<comment type="caution">
    <text evidence="2">The sequence shown here is derived from an EMBL/GenBank/DDBJ whole genome shotgun (WGS) entry which is preliminary data.</text>
</comment>
<dbReference type="Gene3D" id="3.30.460.10">
    <property type="entry name" value="Beta Polymerase, domain 2"/>
    <property type="match status" value="1"/>
</dbReference>
<dbReference type="CDD" id="cd08161">
    <property type="entry name" value="SET"/>
    <property type="match status" value="1"/>
</dbReference>
<dbReference type="SUPFAM" id="SSF82199">
    <property type="entry name" value="SET domain"/>
    <property type="match status" value="1"/>
</dbReference>
<dbReference type="InterPro" id="IPR043519">
    <property type="entry name" value="NT_sf"/>
</dbReference>
<dbReference type="AlphaFoldDB" id="A0A1F6BTD9"/>
<dbReference type="STRING" id="1798471.A3A21_03340"/>
<dbReference type="SUPFAM" id="SSF81301">
    <property type="entry name" value="Nucleotidyltransferase"/>
    <property type="match status" value="1"/>
</dbReference>
<evidence type="ECO:0000313" key="2">
    <source>
        <dbReference type="EMBL" id="OGG40201.1"/>
    </source>
</evidence>
<dbReference type="InterPro" id="IPR046341">
    <property type="entry name" value="SET_dom_sf"/>
</dbReference>
<evidence type="ECO:0000259" key="1">
    <source>
        <dbReference type="PROSITE" id="PS50280"/>
    </source>
</evidence>
<name>A0A1F6BTD9_9BACT</name>
<sequence length="165" mass="19370">ILFRDYLINNPQYREEYQKLKENLFDAHTGNREPYTRGKEEFVRKILKLAGFNGKNTMSDVIIGKGDLAGRGVYAARDFKKNEVVIKYNLKPLTKQEFENLPQSEKEFVHTHRGIIHLYSEPERYINHSEKPNTYQDLTNWCDVALRDIQKGEMITTDATKDDIE</sequence>
<dbReference type="InterPro" id="IPR007344">
    <property type="entry name" value="GrpB/CoaE"/>
</dbReference>
<feature type="non-terminal residue" evidence="2">
    <location>
        <position position="1"/>
    </location>
</feature>
<dbReference type="PROSITE" id="PS50280">
    <property type="entry name" value="SET"/>
    <property type="match status" value="1"/>
</dbReference>
<dbReference type="InterPro" id="IPR001214">
    <property type="entry name" value="SET_dom"/>
</dbReference>